<organism evidence="2 3">
    <name type="scientific">Geotalea daltonii (strain DSM 22248 / JCM 15807 / FRC-32)</name>
    <name type="common">Geobacter daltonii</name>
    <dbReference type="NCBI Taxonomy" id="316067"/>
    <lineage>
        <taxon>Bacteria</taxon>
        <taxon>Pseudomonadati</taxon>
        <taxon>Thermodesulfobacteriota</taxon>
        <taxon>Desulfuromonadia</taxon>
        <taxon>Geobacterales</taxon>
        <taxon>Geobacteraceae</taxon>
        <taxon>Geotalea</taxon>
    </lineage>
</organism>
<proteinExistence type="predicted"/>
<dbReference type="SUPFAM" id="SSF51182">
    <property type="entry name" value="RmlC-like cupins"/>
    <property type="match status" value="1"/>
</dbReference>
<dbReference type="NCBIfam" id="TIGR04366">
    <property type="entry name" value="cupin_WbuC"/>
    <property type="match status" value="1"/>
</dbReference>
<keyword evidence="3" id="KW-1185">Reference proteome</keyword>
<dbReference type="Pfam" id="PF19480">
    <property type="entry name" value="DUF6016"/>
    <property type="match status" value="1"/>
</dbReference>
<dbReference type="AlphaFoldDB" id="B9M8Z6"/>
<evidence type="ECO:0000313" key="3">
    <source>
        <dbReference type="Proteomes" id="UP000007721"/>
    </source>
</evidence>
<reference evidence="2 3" key="1">
    <citation type="submission" date="2009-01" db="EMBL/GenBank/DDBJ databases">
        <title>Complete sequence of Geobacter sp. FRC-32.</title>
        <authorList>
            <consortium name="US DOE Joint Genome Institute"/>
            <person name="Lucas S."/>
            <person name="Copeland A."/>
            <person name="Lapidus A."/>
            <person name="Glavina del Rio T."/>
            <person name="Dalin E."/>
            <person name="Tice H."/>
            <person name="Bruce D."/>
            <person name="Goodwin L."/>
            <person name="Pitluck S."/>
            <person name="Saunders E."/>
            <person name="Brettin T."/>
            <person name="Detter J.C."/>
            <person name="Han C."/>
            <person name="Larimer F."/>
            <person name="Land M."/>
            <person name="Hauser L."/>
            <person name="Kyrpides N."/>
            <person name="Ovchinnikova G."/>
            <person name="Kostka J."/>
            <person name="Richardson P."/>
        </authorList>
    </citation>
    <scope>NUCLEOTIDE SEQUENCE [LARGE SCALE GENOMIC DNA]</scope>
    <source>
        <strain evidence="3">DSM 22248 / JCM 15807 / FRC-32</strain>
    </source>
</reference>
<accession>B9M8Z6</accession>
<dbReference type="RefSeq" id="WP_012647221.1">
    <property type="nucleotide sequence ID" value="NC_011979.1"/>
</dbReference>
<evidence type="ECO:0000313" key="2">
    <source>
        <dbReference type="EMBL" id="ACM20492.1"/>
    </source>
</evidence>
<dbReference type="eggNOG" id="COG0662">
    <property type="taxonomic scope" value="Bacteria"/>
</dbReference>
<name>B9M8Z6_GEODF</name>
<dbReference type="InterPro" id="IPR027565">
    <property type="entry name" value="Cupin_WbuC"/>
</dbReference>
<dbReference type="Proteomes" id="UP000007721">
    <property type="component" value="Chromosome"/>
</dbReference>
<dbReference type="STRING" id="316067.Geob_2138"/>
<dbReference type="InterPro" id="IPR046058">
    <property type="entry name" value="WbuC_cupin"/>
</dbReference>
<sequence length="165" mass="18497">MTVTRFSHEYLGITIDKAKHSPRLRHHCNIHQSYDDPCQRLFNAIGMGSYIRPHRHSWDPKAECLVAVLGLFALVTFDDDGSVYEVVRFGTEKYGQAEDLSVGVELPSGTWHTVIALVPDSVLLELKAGPFDAKAAKEPALWAPMEGSPEASFYLHYLFRLVHSS</sequence>
<protein>
    <recommendedName>
        <fullName evidence="1">Cupin fold metalloprotein WbuC cupin domain-containing protein</fullName>
    </recommendedName>
</protein>
<dbReference type="EMBL" id="CP001390">
    <property type="protein sequence ID" value="ACM20492.1"/>
    <property type="molecule type" value="Genomic_DNA"/>
</dbReference>
<gene>
    <name evidence="2" type="ordered locus">Geob_2138</name>
</gene>
<feature type="domain" description="Cupin fold metalloprotein WbuC cupin" evidence="1">
    <location>
        <begin position="9"/>
        <end position="87"/>
    </location>
</feature>
<dbReference type="KEGG" id="geo:Geob_2138"/>
<dbReference type="HOGENOM" id="CLU_121835_0_0_7"/>
<dbReference type="CDD" id="cd07005">
    <property type="entry name" value="cupin_WbuC-like"/>
    <property type="match status" value="1"/>
</dbReference>
<evidence type="ECO:0000259" key="1">
    <source>
        <dbReference type="Pfam" id="PF19480"/>
    </source>
</evidence>
<dbReference type="OrthoDB" id="981227at2"/>
<dbReference type="InterPro" id="IPR011051">
    <property type="entry name" value="RmlC_Cupin_sf"/>
</dbReference>